<gene>
    <name evidence="5" type="ORF">IFJ75_12140</name>
</gene>
<dbReference type="EMBL" id="CP062222">
    <property type="protein sequence ID" value="QTC90037.1"/>
    <property type="molecule type" value="Genomic_DNA"/>
</dbReference>
<dbReference type="RefSeq" id="WP_207868454.1">
    <property type="nucleotide sequence ID" value="NZ_CP062222.1"/>
</dbReference>
<dbReference type="InterPro" id="IPR013766">
    <property type="entry name" value="Thioredoxin_domain"/>
</dbReference>
<reference evidence="5" key="1">
    <citation type="submission" date="2020-09" db="EMBL/GenBank/DDBJ databases">
        <title>Brevundimonas sp. LVF2 isolated from a puddle in Goettingen, Germany.</title>
        <authorList>
            <person name="Friedrich I."/>
            <person name="Klassen A."/>
            <person name="Hannes N."/>
            <person name="Schneider D."/>
            <person name="Hertel R."/>
            <person name="Daniel R."/>
        </authorList>
    </citation>
    <scope>NUCLEOTIDE SEQUENCE</scope>
    <source>
        <strain evidence="5">LVF2</strain>
    </source>
</reference>
<dbReference type="AlphaFoldDB" id="A0A975C1V8"/>
<dbReference type="InterPro" id="IPR036249">
    <property type="entry name" value="Thioredoxin-like_sf"/>
</dbReference>
<evidence type="ECO:0000313" key="5">
    <source>
        <dbReference type="EMBL" id="QTC90037.1"/>
    </source>
</evidence>
<evidence type="ECO:0000256" key="2">
    <source>
        <dbReference type="ARBA" id="ARBA00005791"/>
    </source>
</evidence>
<dbReference type="PANTHER" id="PTHR13887">
    <property type="entry name" value="GLUTATHIONE S-TRANSFERASE KAPPA"/>
    <property type="match status" value="1"/>
</dbReference>
<comment type="similarity">
    <text evidence="2">Belongs to the thioredoxin family. DsbA subfamily.</text>
</comment>
<evidence type="ECO:0000313" key="6">
    <source>
        <dbReference type="Proteomes" id="UP000663918"/>
    </source>
</evidence>
<dbReference type="PROSITE" id="PS51257">
    <property type="entry name" value="PROKAR_LIPOPROTEIN"/>
    <property type="match status" value="1"/>
</dbReference>
<feature type="domain" description="Thioredoxin" evidence="4">
    <location>
        <begin position="18"/>
        <end position="211"/>
    </location>
</feature>
<evidence type="ECO:0000256" key="3">
    <source>
        <dbReference type="SAM" id="SignalP"/>
    </source>
</evidence>
<comment type="function">
    <text evidence="1">May be required for disulfide bond formation in some proteins.</text>
</comment>
<proteinExistence type="inferred from homology"/>
<dbReference type="PANTHER" id="PTHR13887:SF56">
    <property type="entry name" value="THIOREDOXIN-LIKE REDUCTASE RV2466C"/>
    <property type="match status" value="1"/>
</dbReference>
<keyword evidence="6" id="KW-1185">Reference proteome</keyword>
<feature type="chain" id="PRO_5036857074" evidence="3">
    <location>
        <begin position="32"/>
        <end position="212"/>
    </location>
</feature>
<dbReference type="PROSITE" id="PS51352">
    <property type="entry name" value="THIOREDOXIN_2"/>
    <property type="match status" value="1"/>
</dbReference>
<keyword evidence="3" id="KW-0732">Signal</keyword>
<dbReference type="Proteomes" id="UP000663918">
    <property type="component" value="Chromosome"/>
</dbReference>
<dbReference type="SUPFAM" id="SSF52833">
    <property type="entry name" value="Thioredoxin-like"/>
    <property type="match status" value="1"/>
</dbReference>
<evidence type="ECO:0000256" key="1">
    <source>
        <dbReference type="ARBA" id="ARBA00003565"/>
    </source>
</evidence>
<organism evidence="5 6">
    <name type="scientific">Brevundimonas goettingensis</name>
    <dbReference type="NCBI Taxonomy" id="2774190"/>
    <lineage>
        <taxon>Bacteria</taxon>
        <taxon>Pseudomonadati</taxon>
        <taxon>Pseudomonadota</taxon>
        <taxon>Alphaproteobacteria</taxon>
        <taxon>Caulobacterales</taxon>
        <taxon>Caulobacteraceae</taxon>
        <taxon>Brevundimonas</taxon>
    </lineage>
</organism>
<dbReference type="Gene3D" id="3.40.30.10">
    <property type="entry name" value="Glutaredoxin"/>
    <property type="match status" value="1"/>
</dbReference>
<sequence>MRASKPFKFGSMSRRAAITGAALAAMATLSACSGGGFQDAEGDMGLGAPKGAKVTVVEYASVTCSHCAAWQEEVWPQFKAKYVDTNKVRYVFREFPTAPLPVAAAGFLVARCAGDDKYFDVIHEIMASQAEIFGGTPPRTTLLRIAQGAGLSEAQFEACVTDTKAAEALDKRVKAGIDAGVDGTPSFFVNGEKVADPSLASLSAKIDAALAK</sequence>
<dbReference type="KEGG" id="bgoe:IFJ75_12140"/>
<feature type="signal peptide" evidence="3">
    <location>
        <begin position="1"/>
        <end position="31"/>
    </location>
</feature>
<evidence type="ECO:0000259" key="4">
    <source>
        <dbReference type="PROSITE" id="PS51352"/>
    </source>
</evidence>
<dbReference type="Pfam" id="PF13462">
    <property type="entry name" value="Thioredoxin_4"/>
    <property type="match status" value="1"/>
</dbReference>
<protein>
    <submittedName>
        <fullName evidence="5">DsbA family protein</fullName>
    </submittedName>
</protein>
<accession>A0A975C1V8</accession>
<dbReference type="InterPro" id="IPR012336">
    <property type="entry name" value="Thioredoxin-like_fold"/>
</dbReference>
<name>A0A975C1V8_9CAUL</name>